<dbReference type="Gene3D" id="3.40.50.2000">
    <property type="entry name" value="Glycogen Phosphorylase B"/>
    <property type="match status" value="2"/>
</dbReference>
<protein>
    <submittedName>
        <fullName evidence="2">UDP-glycosyltransferase 76E12</fullName>
    </submittedName>
</protein>
<keyword evidence="1 2" id="KW-0808">Transferase</keyword>
<dbReference type="GO" id="GO:0008194">
    <property type="term" value="F:UDP-glycosyltransferase activity"/>
    <property type="evidence" value="ECO:0007669"/>
    <property type="project" value="InterPro"/>
</dbReference>
<evidence type="ECO:0000313" key="3">
    <source>
        <dbReference type="Proteomes" id="UP000288805"/>
    </source>
</evidence>
<dbReference type="InterPro" id="IPR002213">
    <property type="entry name" value="UDP_glucos_trans"/>
</dbReference>
<organism evidence="2 3">
    <name type="scientific">Vitis vinifera</name>
    <name type="common">Grape</name>
    <dbReference type="NCBI Taxonomy" id="29760"/>
    <lineage>
        <taxon>Eukaryota</taxon>
        <taxon>Viridiplantae</taxon>
        <taxon>Streptophyta</taxon>
        <taxon>Embryophyta</taxon>
        <taxon>Tracheophyta</taxon>
        <taxon>Spermatophyta</taxon>
        <taxon>Magnoliopsida</taxon>
        <taxon>eudicotyledons</taxon>
        <taxon>Gunneridae</taxon>
        <taxon>Pentapetalae</taxon>
        <taxon>rosids</taxon>
        <taxon>Vitales</taxon>
        <taxon>Vitaceae</taxon>
        <taxon>Viteae</taxon>
        <taxon>Vitis</taxon>
    </lineage>
</organism>
<dbReference type="EMBL" id="QGNW01000846">
    <property type="protein sequence ID" value="RVW60814.1"/>
    <property type="molecule type" value="Genomic_DNA"/>
</dbReference>
<evidence type="ECO:0000256" key="1">
    <source>
        <dbReference type="ARBA" id="ARBA00022679"/>
    </source>
</evidence>
<dbReference type="Proteomes" id="UP000288805">
    <property type="component" value="Unassembled WGS sequence"/>
</dbReference>
<proteinExistence type="predicted"/>
<sequence>MGGSTRVGTWLRVARIIAKRVPRDDEWKGTYCQMGFPTRSARSSCHRRIWTHCGWNSTLESICEGVPLICLPGFGDQRVNARYASEVWKVGFLLENGWDRGEIERTIRRLMAEEEGQEMRRRVMHLKEMVNLSLKPGGSSHRSLERFVAQLM</sequence>
<dbReference type="Pfam" id="PF00201">
    <property type="entry name" value="UDPGT"/>
    <property type="match status" value="1"/>
</dbReference>
<accession>A0A438FLE9</accession>
<dbReference type="PANTHER" id="PTHR48045">
    <property type="entry name" value="UDP-GLYCOSYLTRANSFERASE 72B1"/>
    <property type="match status" value="1"/>
</dbReference>
<dbReference type="SUPFAM" id="SSF53756">
    <property type="entry name" value="UDP-Glycosyltransferase/glycogen phosphorylase"/>
    <property type="match status" value="1"/>
</dbReference>
<name>A0A438FLE9_VITVI</name>
<dbReference type="AlphaFoldDB" id="A0A438FLE9"/>
<reference evidence="2 3" key="1">
    <citation type="journal article" date="2018" name="PLoS Genet.">
        <title>Population sequencing reveals clonal diversity and ancestral inbreeding in the grapevine cultivar Chardonnay.</title>
        <authorList>
            <person name="Roach M.J."/>
            <person name="Johnson D.L."/>
            <person name="Bohlmann J."/>
            <person name="van Vuuren H.J."/>
            <person name="Jones S.J."/>
            <person name="Pretorius I.S."/>
            <person name="Schmidt S.A."/>
            <person name="Borneman A.R."/>
        </authorList>
    </citation>
    <scope>NUCLEOTIDE SEQUENCE [LARGE SCALE GENOMIC DNA]</scope>
    <source>
        <strain evidence="3">cv. Chardonnay</strain>
        <tissue evidence="2">Leaf</tissue>
    </source>
</reference>
<dbReference type="PANTHER" id="PTHR48045:SF31">
    <property type="entry name" value="UDP-GLYCOSYLTRANSFERASE 76B1-LIKE"/>
    <property type="match status" value="1"/>
</dbReference>
<evidence type="ECO:0000313" key="2">
    <source>
        <dbReference type="EMBL" id="RVW60814.1"/>
    </source>
</evidence>
<comment type="caution">
    <text evidence="2">The sequence shown here is derived from an EMBL/GenBank/DDBJ whole genome shotgun (WGS) entry which is preliminary data.</text>
</comment>
<gene>
    <name evidence="2" type="primary">UGT76E12</name>
    <name evidence="2" type="ORF">CK203_033593</name>
</gene>